<evidence type="ECO:0000256" key="1">
    <source>
        <dbReference type="SAM" id="Phobius"/>
    </source>
</evidence>
<proteinExistence type="predicted"/>
<feature type="transmembrane region" description="Helical" evidence="1">
    <location>
        <begin position="43"/>
        <end position="60"/>
    </location>
</feature>
<keyword evidence="1" id="KW-0472">Membrane</keyword>
<dbReference type="EMBL" id="BAABKC010000081">
    <property type="protein sequence ID" value="GAA5068979.1"/>
    <property type="molecule type" value="Genomic_DNA"/>
</dbReference>
<protein>
    <recommendedName>
        <fullName evidence="4">DUF3995 domain-containing protein</fullName>
    </recommendedName>
</protein>
<keyword evidence="3" id="KW-1185">Reference proteome</keyword>
<sequence length="72" mass="7997">MKKVLEVVGFLALTQGVLGVVHGFTHWRAGLVWRVSFLDGYEIWASVGLLLLALVLFAVADRVRSDRAKSEE</sequence>
<keyword evidence="1" id="KW-0812">Transmembrane</keyword>
<organism evidence="2 3">
    <name type="scientific">Streptomyces similanensis</name>
    <dbReference type="NCBI Taxonomy" id="1274988"/>
    <lineage>
        <taxon>Bacteria</taxon>
        <taxon>Bacillati</taxon>
        <taxon>Actinomycetota</taxon>
        <taxon>Actinomycetes</taxon>
        <taxon>Kitasatosporales</taxon>
        <taxon>Streptomycetaceae</taxon>
        <taxon>Streptomyces</taxon>
    </lineage>
</organism>
<dbReference type="Proteomes" id="UP001500124">
    <property type="component" value="Unassembled WGS sequence"/>
</dbReference>
<evidence type="ECO:0008006" key="4">
    <source>
        <dbReference type="Google" id="ProtNLM"/>
    </source>
</evidence>
<reference evidence="3" key="1">
    <citation type="journal article" date="2019" name="Int. J. Syst. Evol. Microbiol.">
        <title>The Global Catalogue of Microorganisms (GCM) 10K type strain sequencing project: providing services to taxonomists for standard genome sequencing and annotation.</title>
        <authorList>
            <consortium name="The Broad Institute Genomics Platform"/>
            <consortium name="The Broad Institute Genome Sequencing Center for Infectious Disease"/>
            <person name="Wu L."/>
            <person name="Ma J."/>
        </authorList>
    </citation>
    <scope>NUCLEOTIDE SEQUENCE [LARGE SCALE GENOMIC DNA]</scope>
    <source>
        <strain evidence="3">JCM 18410</strain>
    </source>
</reference>
<comment type="caution">
    <text evidence="2">The sequence shown here is derived from an EMBL/GenBank/DDBJ whole genome shotgun (WGS) entry which is preliminary data.</text>
</comment>
<accession>A0ABP9L3I7</accession>
<name>A0ABP9L3I7_9ACTN</name>
<gene>
    <name evidence="2" type="ORF">GCM10023336_52670</name>
</gene>
<evidence type="ECO:0000313" key="2">
    <source>
        <dbReference type="EMBL" id="GAA5068979.1"/>
    </source>
</evidence>
<dbReference type="RefSeq" id="WP_176151427.1">
    <property type="nucleotide sequence ID" value="NZ_BAABKC010000081.1"/>
</dbReference>
<evidence type="ECO:0000313" key="3">
    <source>
        <dbReference type="Proteomes" id="UP001500124"/>
    </source>
</evidence>
<keyword evidence="1" id="KW-1133">Transmembrane helix</keyword>